<name>A0ABQ4UU93_9HYPH</name>
<evidence type="ECO:0000313" key="1">
    <source>
        <dbReference type="EMBL" id="GJE75836.1"/>
    </source>
</evidence>
<accession>A0ABQ4UU93</accession>
<organism evidence="1 2">
    <name type="scientific">Methylorubrum suomiense</name>
    <dbReference type="NCBI Taxonomy" id="144191"/>
    <lineage>
        <taxon>Bacteria</taxon>
        <taxon>Pseudomonadati</taxon>
        <taxon>Pseudomonadota</taxon>
        <taxon>Alphaproteobacteria</taxon>
        <taxon>Hyphomicrobiales</taxon>
        <taxon>Methylobacteriaceae</taxon>
        <taxon>Methylorubrum</taxon>
    </lineage>
</organism>
<evidence type="ECO:0000313" key="2">
    <source>
        <dbReference type="Proteomes" id="UP001055093"/>
    </source>
</evidence>
<sequence length="31" mass="3436">MKWLLPSVAERVLSYLISIQLLALALAPKTP</sequence>
<comment type="caution">
    <text evidence="1">The sequence shown here is derived from an EMBL/GenBank/DDBJ whole genome shotgun (WGS) entry which is preliminary data.</text>
</comment>
<dbReference type="EMBL" id="BPRE01000006">
    <property type="protein sequence ID" value="GJE75836.1"/>
    <property type="molecule type" value="Genomic_DNA"/>
</dbReference>
<reference evidence="1" key="1">
    <citation type="journal article" date="2021" name="Front. Microbiol.">
        <title>Comprehensive Comparative Genomics and Phenotyping of Methylobacterium Species.</title>
        <authorList>
            <person name="Alessa O."/>
            <person name="Ogura Y."/>
            <person name="Fujitani Y."/>
            <person name="Takami H."/>
            <person name="Hayashi T."/>
            <person name="Sahin N."/>
            <person name="Tani A."/>
        </authorList>
    </citation>
    <scope>NUCLEOTIDE SEQUENCE</scope>
    <source>
        <strain evidence="1">DSM 14458</strain>
    </source>
</reference>
<dbReference type="Proteomes" id="UP001055093">
    <property type="component" value="Unassembled WGS sequence"/>
</dbReference>
<keyword evidence="2" id="KW-1185">Reference proteome</keyword>
<protein>
    <submittedName>
        <fullName evidence="1">Uncharacterized protein</fullName>
    </submittedName>
</protein>
<reference evidence="1" key="2">
    <citation type="submission" date="2021-08" db="EMBL/GenBank/DDBJ databases">
        <authorList>
            <person name="Tani A."/>
            <person name="Ola A."/>
            <person name="Ogura Y."/>
            <person name="Katsura K."/>
            <person name="Hayashi T."/>
        </authorList>
    </citation>
    <scope>NUCLEOTIDE SEQUENCE</scope>
    <source>
        <strain evidence="1">DSM 14458</strain>
    </source>
</reference>
<gene>
    <name evidence="1" type="ORF">BGCPKDLD_2423</name>
</gene>
<proteinExistence type="predicted"/>